<dbReference type="InterPro" id="IPR018485">
    <property type="entry name" value="FGGY_C"/>
</dbReference>
<evidence type="ECO:0000256" key="3">
    <source>
        <dbReference type="ARBA" id="ARBA00022679"/>
    </source>
</evidence>
<protein>
    <submittedName>
        <fullName evidence="8">Carbohydrate kinase</fullName>
    </submittedName>
</protein>
<dbReference type="CDD" id="cd07783">
    <property type="entry name" value="ASKHA_NBD_FGGY_SePSK_AtXK1-like"/>
    <property type="match status" value="1"/>
</dbReference>
<dbReference type="Pfam" id="PF02782">
    <property type="entry name" value="FGGY_C"/>
    <property type="match status" value="1"/>
</dbReference>
<dbReference type="Proteomes" id="UP000093757">
    <property type="component" value="Unassembled WGS sequence"/>
</dbReference>
<evidence type="ECO:0000259" key="7">
    <source>
        <dbReference type="Pfam" id="PF02782"/>
    </source>
</evidence>
<evidence type="ECO:0000256" key="5">
    <source>
        <dbReference type="SAM" id="MobiDB-lite"/>
    </source>
</evidence>
<keyword evidence="3" id="KW-0808">Transferase</keyword>
<sequence>MYDRLWLGIDVGTQSVRVFAIDDDGQVAGSGSTALSGQRRGRRHEQDPERWWEAVVEASIAALNGLDGGAVAGLAVDATSGTILLTDQAGRPRTAGLMYDDARATEEARLVDEAGEPVWASLGYFRMQPSWALPKLIWLLRHRPELTTGDLRLCHQADLITARLIGHPVATDTTNALKSGYDVIEEQWPDEVFDRLGVPPSMLPEVVRPGTVLGVVSAAAASLTGIPAGTPVVAGMTDGCAAQLGAGAVEAGSWNSVLGTTLVLKGVSKRLIRDPNGVVYCHRGPNDTWLPGAASNSGAGVIAQRFGDKDLDVLTAQAERMPVGPVAYPLVARAERFPFVSRNVEAFVIGDARDDAAMFAALLLGVACVERLCIDYLDLLGASTDGPLTMTGGGTRNRYWSQLRVDLIGRSVRLPAQAEPAMGMAVLASTLAGRSVVEAARSMVRSYLELTPDPTRAPVLLQRYGDFVEALTARGWLDDRTASHARKGANQ</sequence>
<dbReference type="InterPro" id="IPR043129">
    <property type="entry name" value="ATPase_NBD"/>
</dbReference>
<keyword evidence="4 8" id="KW-0418">Kinase</keyword>
<dbReference type="Gene3D" id="3.30.420.40">
    <property type="match status" value="2"/>
</dbReference>
<dbReference type="InterPro" id="IPR000577">
    <property type="entry name" value="Carb_kinase_FGGY"/>
</dbReference>
<feature type="region of interest" description="Disordered" evidence="5">
    <location>
        <begin position="29"/>
        <end position="48"/>
    </location>
</feature>
<dbReference type="GO" id="GO:0042732">
    <property type="term" value="P:D-xylose metabolic process"/>
    <property type="evidence" value="ECO:0007669"/>
    <property type="project" value="UniProtKB-KW"/>
</dbReference>
<dbReference type="GO" id="GO:0016301">
    <property type="term" value="F:kinase activity"/>
    <property type="evidence" value="ECO:0007669"/>
    <property type="project" value="UniProtKB-KW"/>
</dbReference>
<keyword evidence="2" id="KW-0859">Xylose metabolism</keyword>
<name>A0A1A6B8H9_MYCGO</name>
<dbReference type="OrthoDB" id="9805576at2"/>
<reference evidence="8 9" key="1">
    <citation type="submission" date="2016-06" db="EMBL/GenBank/DDBJ databases">
        <authorList>
            <person name="Kjaerup R.B."/>
            <person name="Dalgaard T.S."/>
            <person name="Juul-Madsen H.R."/>
        </authorList>
    </citation>
    <scope>NUCLEOTIDE SEQUENCE [LARGE SCALE GENOMIC DNA]</scope>
    <source>
        <strain evidence="8 9">1245752.6</strain>
    </source>
</reference>
<evidence type="ECO:0000259" key="6">
    <source>
        <dbReference type="Pfam" id="PF00370"/>
    </source>
</evidence>
<dbReference type="PANTHER" id="PTHR43095">
    <property type="entry name" value="SUGAR KINASE"/>
    <property type="match status" value="1"/>
</dbReference>
<accession>A0A1A6B8H9</accession>
<evidence type="ECO:0000313" key="9">
    <source>
        <dbReference type="Proteomes" id="UP000093757"/>
    </source>
</evidence>
<comment type="similarity">
    <text evidence="1">Belongs to the FGGY kinase family.</text>
</comment>
<organism evidence="8 9">
    <name type="scientific">Mycobacterium gordonae</name>
    <dbReference type="NCBI Taxonomy" id="1778"/>
    <lineage>
        <taxon>Bacteria</taxon>
        <taxon>Bacillati</taxon>
        <taxon>Actinomycetota</taxon>
        <taxon>Actinomycetes</taxon>
        <taxon>Mycobacteriales</taxon>
        <taxon>Mycobacteriaceae</taxon>
        <taxon>Mycobacterium</taxon>
    </lineage>
</organism>
<evidence type="ECO:0000256" key="1">
    <source>
        <dbReference type="ARBA" id="ARBA00009156"/>
    </source>
</evidence>
<evidence type="ECO:0000313" key="8">
    <source>
        <dbReference type="EMBL" id="OBR98656.1"/>
    </source>
</evidence>
<dbReference type="EMBL" id="MAEM01000507">
    <property type="protein sequence ID" value="OBR98656.1"/>
    <property type="molecule type" value="Genomic_DNA"/>
</dbReference>
<gene>
    <name evidence="8" type="ORF">A9W98_33760</name>
</gene>
<proteinExistence type="inferred from homology"/>
<dbReference type="Pfam" id="PF00370">
    <property type="entry name" value="FGGY_N"/>
    <property type="match status" value="1"/>
</dbReference>
<evidence type="ECO:0000256" key="4">
    <source>
        <dbReference type="ARBA" id="ARBA00022777"/>
    </source>
</evidence>
<evidence type="ECO:0000256" key="2">
    <source>
        <dbReference type="ARBA" id="ARBA00022629"/>
    </source>
</evidence>
<dbReference type="InterPro" id="IPR050406">
    <property type="entry name" value="FGGY_Carb_Kinase"/>
</dbReference>
<dbReference type="PIRSF" id="PIRSF000538">
    <property type="entry name" value="GlpK"/>
    <property type="match status" value="1"/>
</dbReference>
<feature type="domain" description="Carbohydrate kinase FGGY C-terminal" evidence="7">
    <location>
        <begin position="257"/>
        <end position="429"/>
    </location>
</feature>
<feature type="domain" description="Carbohydrate kinase FGGY N-terminal" evidence="6">
    <location>
        <begin position="5"/>
        <end position="245"/>
    </location>
</feature>
<dbReference type="SUPFAM" id="SSF53067">
    <property type="entry name" value="Actin-like ATPase domain"/>
    <property type="match status" value="2"/>
</dbReference>
<dbReference type="InterPro" id="IPR018484">
    <property type="entry name" value="FGGY_N"/>
</dbReference>
<keyword evidence="2" id="KW-0119">Carbohydrate metabolism</keyword>
<comment type="caution">
    <text evidence="8">The sequence shown here is derived from an EMBL/GenBank/DDBJ whole genome shotgun (WGS) entry which is preliminary data.</text>
</comment>
<dbReference type="PANTHER" id="PTHR43095:SF5">
    <property type="entry name" value="XYLULOSE KINASE"/>
    <property type="match status" value="1"/>
</dbReference>
<dbReference type="AlphaFoldDB" id="A0A1A6B8H9"/>